<feature type="signal peptide" evidence="1">
    <location>
        <begin position="1"/>
        <end position="19"/>
    </location>
</feature>
<evidence type="ECO:0000256" key="1">
    <source>
        <dbReference type="SAM" id="SignalP"/>
    </source>
</evidence>
<feature type="chain" id="PRO_5041912480" evidence="1">
    <location>
        <begin position="20"/>
        <end position="114"/>
    </location>
</feature>
<dbReference type="Proteomes" id="UP001219525">
    <property type="component" value="Unassembled WGS sequence"/>
</dbReference>
<comment type="caution">
    <text evidence="2">The sequence shown here is derived from an EMBL/GenBank/DDBJ whole genome shotgun (WGS) entry which is preliminary data.</text>
</comment>
<keyword evidence="1" id="KW-0732">Signal</keyword>
<sequence length="114" mass="11684">MQSFFLLLAAALSTSAAVAHRAPLVINTPVPGAAQCEPVLILWSGGVQTNPIQPTPLVDFGLVTGNSLTWIVNATLGQSLIFEVTDDEATGLHTVTSAPFNVIAGVGDGCINGN</sequence>
<evidence type="ECO:0000313" key="2">
    <source>
        <dbReference type="EMBL" id="KAJ7196867.1"/>
    </source>
</evidence>
<dbReference type="AlphaFoldDB" id="A0AAD6Y352"/>
<name>A0AAD6Y352_9AGAR</name>
<reference evidence="2" key="1">
    <citation type="submission" date="2023-03" db="EMBL/GenBank/DDBJ databases">
        <title>Massive genome expansion in bonnet fungi (Mycena s.s.) driven by repeated elements and novel gene families across ecological guilds.</title>
        <authorList>
            <consortium name="Lawrence Berkeley National Laboratory"/>
            <person name="Harder C.B."/>
            <person name="Miyauchi S."/>
            <person name="Viragh M."/>
            <person name="Kuo A."/>
            <person name="Thoen E."/>
            <person name="Andreopoulos B."/>
            <person name="Lu D."/>
            <person name="Skrede I."/>
            <person name="Drula E."/>
            <person name="Henrissat B."/>
            <person name="Morin E."/>
            <person name="Kohler A."/>
            <person name="Barry K."/>
            <person name="LaButti K."/>
            <person name="Morin E."/>
            <person name="Salamov A."/>
            <person name="Lipzen A."/>
            <person name="Mereny Z."/>
            <person name="Hegedus B."/>
            <person name="Baldrian P."/>
            <person name="Stursova M."/>
            <person name="Weitz H."/>
            <person name="Taylor A."/>
            <person name="Grigoriev I.V."/>
            <person name="Nagy L.G."/>
            <person name="Martin F."/>
            <person name="Kauserud H."/>
        </authorList>
    </citation>
    <scope>NUCLEOTIDE SEQUENCE</scope>
    <source>
        <strain evidence="2">9144</strain>
    </source>
</reference>
<keyword evidence="3" id="KW-1185">Reference proteome</keyword>
<dbReference type="EMBL" id="JARJCW010000081">
    <property type="protein sequence ID" value="KAJ7196867.1"/>
    <property type="molecule type" value="Genomic_DNA"/>
</dbReference>
<organism evidence="2 3">
    <name type="scientific">Mycena pura</name>
    <dbReference type="NCBI Taxonomy" id="153505"/>
    <lineage>
        <taxon>Eukaryota</taxon>
        <taxon>Fungi</taxon>
        <taxon>Dikarya</taxon>
        <taxon>Basidiomycota</taxon>
        <taxon>Agaricomycotina</taxon>
        <taxon>Agaricomycetes</taxon>
        <taxon>Agaricomycetidae</taxon>
        <taxon>Agaricales</taxon>
        <taxon>Marasmiineae</taxon>
        <taxon>Mycenaceae</taxon>
        <taxon>Mycena</taxon>
    </lineage>
</organism>
<accession>A0AAD6Y352</accession>
<gene>
    <name evidence="2" type="ORF">GGX14DRAFT_700496</name>
</gene>
<proteinExistence type="predicted"/>
<evidence type="ECO:0000313" key="3">
    <source>
        <dbReference type="Proteomes" id="UP001219525"/>
    </source>
</evidence>
<protein>
    <submittedName>
        <fullName evidence="2">Uncharacterized protein</fullName>
    </submittedName>
</protein>
<feature type="non-terminal residue" evidence="2">
    <location>
        <position position="114"/>
    </location>
</feature>